<dbReference type="PIRSF" id="PIRSF011570">
    <property type="entry name" value="SpoVAD"/>
    <property type="match status" value="1"/>
</dbReference>
<dbReference type="OrthoDB" id="9770068at2"/>
<dbReference type="Proteomes" id="UP000231932">
    <property type="component" value="Chromosome"/>
</dbReference>
<dbReference type="Pfam" id="PF07451">
    <property type="entry name" value="SpoVAD"/>
    <property type="match status" value="1"/>
</dbReference>
<dbReference type="EMBL" id="CP024955">
    <property type="protein sequence ID" value="ATY84750.1"/>
    <property type="molecule type" value="Genomic_DNA"/>
</dbReference>
<evidence type="ECO:0000313" key="1">
    <source>
        <dbReference type="EMBL" id="ATY84750.1"/>
    </source>
</evidence>
<dbReference type="InterPro" id="IPR038369">
    <property type="entry name" value="SpoVAD_sf"/>
</dbReference>
<dbReference type="KEGG" id="kyr:CVV65_07260"/>
<reference evidence="2" key="1">
    <citation type="submission" date="2017-11" db="EMBL/GenBank/DDBJ databases">
        <title>Complete Genome Sequence of Kyrpidia sp. Strain EA-1, a thermophilic, hydrogen-oxidizing Bacterium, isolated from the Azores.</title>
        <authorList>
            <person name="Reiner J.E."/>
            <person name="Lapp C.J."/>
            <person name="Bunk B."/>
            <person name="Gescher J."/>
        </authorList>
    </citation>
    <scope>NUCLEOTIDE SEQUENCE [LARGE SCALE GENOMIC DNA]</scope>
    <source>
        <strain evidence="2">EA-1</strain>
    </source>
</reference>
<dbReference type="RefSeq" id="WP_100667561.1">
    <property type="nucleotide sequence ID" value="NZ_CP024955.1"/>
</dbReference>
<accession>A0A2K8N824</accession>
<dbReference type="GO" id="GO:0016746">
    <property type="term" value="F:acyltransferase activity"/>
    <property type="evidence" value="ECO:0007669"/>
    <property type="project" value="InterPro"/>
</dbReference>
<dbReference type="SUPFAM" id="SSF53901">
    <property type="entry name" value="Thiolase-like"/>
    <property type="match status" value="1"/>
</dbReference>
<protein>
    <submittedName>
        <fullName evidence="1">Stage V sporulation protein AD</fullName>
    </submittedName>
</protein>
<evidence type="ECO:0000313" key="2">
    <source>
        <dbReference type="Proteomes" id="UP000231932"/>
    </source>
</evidence>
<keyword evidence="2" id="KW-1185">Reference proteome</keyword>
<gene>
    <name evidence="1" type="ORF">CVV65_07260</name>
</gene>
<dbReference type="Gene3D" id="3.40.47.40">
    <property type="entry name" value="Stage V sporulation protein AD"/>
    <property type="match status" value="1"/>
</dbReference>
<sequence>MARSVGSQTWQFDRVFLAGEAAAVGPKEGEGPLRDDFDGIFPTPHAGQPNWEKAEQTFLQYAFDQALEKAGKRKKDVGLFVAGDLMNQITTSTFVARSLAIPYLGVFSACATIGEALAVAALAVDSETETLVAAGTASHNATAERQYRYPTEYGAQKNDAAPCTVSGGGVALLARNSAGGPGRVRLTFATLGKVIDLGAKDPTDMAAAMVPAAADTLAAHFSDLNRRPSDYDLIVTGDLGFHGMPVLREWFGRYGYDLGDRYADCGALIYSPTQPEVFNGGSGSACCAVVTFGHLVRRLRRGELRRVLVAATGALHSTVSAQQGETIPTICHAVVLERED</sequence>
<name>A0A2K8N824_9BACL</name>
<proteinExistence type="predicted"/>
<organism evidence="1 2">
    <name type="scientific">Kyrpidia spormannii</name>
    <dbReference type="NCBI Taxonomy" id="2055160"/>
    <lineage>
        <taxon>Bacteria</taxon>
        <taxon>Bacillati</taxon>
        <taxon>Bacillota</taxon>
        <taxon>Bacilli</taxon>
        <taxon>Bacillales</taxon>
        <taxon>Alicyclobacillaceae</taxon>
        <taxon>Kyrpidia</taxon>
    </lineage>
</organism>
<dbReference type="InterPro" id="IPR010894">
    <property type="entry name" value="SpoVAD"/>
</dbReference>
<dbReference type="AlphaFoldDB" id="A0A2K8N824"/>
<dbReference type="NCBIfam" id="NF006160">
    <property type="entry name" value="PRK08304.1"/>
    <property type="match status" value="1"/>
</dbReference>
<dbReference type="InterPro" id="IPR016039">
    <property type="entry name" value="Thiolase-like"/>
</dbReference>